<keyword evidence="5" id="KW-0874">Quinone</keyword>
<keyword evidence="3 5" id="KW-1133">Transmembrane helix</keyword>
<feature type="transmembrane region" description="Helical" evidence="5">
    <location>
        <begin position="286"/>
        <end position="305"/>
    </location>
</feature>
<comment type="function">
    <text evidence="5">NDH-1 shuttles electrons from NADH, via FMN and iron-sulfur (Fe-S) centers, to quinones in the respiratory chain. The immediate electron acceptor for the enzyme in this species is believed to be a menaquinone. Couples the redox reaction to proton translocation (for every two electrons transferred, four hydrogen ions are translocated across the cytoplasmic membrane), and thus conserves the redox energy in a proton gradient.</text>
</comment>
<feature type="transmembrane region" description="Helical" evidence="5">
    <location>
        <begin position="148"/>
        <end position="170"/>
    </location>
</feature>
<keyword evidence="2 5" id="KW-0812">Transmembrane</keyword>
<feature type="transmembrane region" description="Helical" evidence="5">
    <location>
        <begin position="429"/>
        <end position="452"/>
    </location>
</feature>
<name>A0ABT8CXB0_9FLAO</name>
<keyword evidence="5" id="KW-1003">Cell membrane</keyword>
<feature type="transmembrane region" description="Helical" evidence="5">
    <location>
        <begin position="190"/>
        <end position="213"/>
    </location>
</feature>
<evidence type="ECO:0000259" key="7">
    <source>
        <dbReference type="Pfam" id="PF00361"/>
    </source>
</evidence>
<comment type="subcellular location">
    <subcellularLocation>
        <location evidence="5">Cell membrane</location>
        <topology evidence="5">Multi-pass membrane protein</topology>
    </subcellularLocation>
    <subcellularLocation>
        <location evidence="1">Endomembrane system</location>
        <topology evidence="1">Multi-pass membrane protein</topology>
    </subcellularLocation>
    <subcellularLocation>
        <location evidence="6">Membrane</location>
        <topology evidence="6">Multi-pass membrane protein</topology>
    </subcellularLocation>
</comment>
<feature type="transmembrane region" description="Helical" evidence="5">
    <location>
        <begin position="99"/>
        <end position="132"/>
    </location>
</feature>
<dbReference type="PANTHER" id="PTHR22773">
    <property type="entry name" value="NADH DEHYDROGENASE"/>
    <property type="match status" value="1"/>
</dbReference>
<organism evidence="9 10">
    <name type="scientific">Paenimyroides ceti</name>
    <dbReference type="NCBI Taxonomy" id="395087"/>
    <lineage>
        <taxon>Bacteria</taxon>
        <taxon>Pseudomonadati</taxon>
        <taxon>Bacteroidota</taxon>
        <taxon>Flavobacteriia</taxon>
        <taxon>Flavobacteriales</taxon>
        <taxon>Flavobacteriaceae</taxon>
        <taxon>Paenimyroides</taxon>
    </lineage>
</organism>
<feature type="transmembrane region" description="Helical" evidence="5">
    <location>
        <begin position="388"/>
        <end position="408"/>
    </location>
</feature>
<evidence type="ECO:0000256" key="2">
    <source>
        <dbReference type="ARBA" id="ARBA00022692"/>
    </source>
</evidence>
<dbReference type="EMBL" id="JAUFQU010000001">
    <property type="protein sequence ID" value="MDN3708511.1"/>
    <property type="molecule type" value="Genomic_DNA"/>
</dbReference>
<accession>A0ABT8CXB0</accession>
<dbReference type="EC" id="7.1.1.-" evidence="5"/>
<feature type="transmembrane region" description="Helical" evidence="5">
    <location>
        <begin position="225"/>
        <end position="245"/>
    </location>
</feature>
<comment type="subunit">
    <text evidence="5">NDH-1 is composed of 14 different subunits. Subunits NuoA, H, J, K, L, M, N constitute the membrane sector of the complex.</text>
</comment>
<sequence length="457" mass="50114">MNTLIALAGLAVLILVLEIINLRKIIVPLTIIGLLAALGISICDMANEAGYYHNMIVVNKSNMLYTSLFIVLTVFIVMLSEDFYKPHYDKISDYVSLKIFLLIGAVSMVTFGNLTMFFIGLEILSITLYILAGSDRTDVKSNESGMKYFLMGSFASGFVLFGIALVYGATASFDMNTISNSLTAVTAPTWLYLGIVLICIGMLFKIAAFPFHFWAPDVYQGAPMLTTTIMSTLAKVVAVATFYKLLTAFQPILPENFHYLLVFLAIATMCVGNVMALRQENIKRMLAYSGISHAGFMMIALLVIENANANLFYYASAYALSGIAAFAVIMSVCSKKEDELIKHFKGLGKKKPVLAAVLTMALLSMAGIPVFAGFFGKFFLLNNALENGYITLVIFGVVNSIISIYYYFKVISAMYSQSAETEEPEVTNSAIYQFVAVLAITLNIIIGIYPALLLDLF</sequence>
<keyword evidence="10" id="KW-1185">Reference proteome</keyword>
<dbReference type="Pfam" id="PF00361">
    <property type="entry name" value="Proton_antipo_M"/>
    <property type="match status" value="1"/>
</dbReference>
<dbReference type="EMBL" id="JAUFQU010000003">
    <property type="protein sequence ID" value="MDN3708870.1"/>
    <property type="molecule type" value="Genomic_DNA"/>
</dbReference>
<dbReference type="RefSeq" id="WP_290364374.1">
    <property type="nucleotide sequence ID" value="NZ_JAUFQU010000001.1"/>
</dbReference>
<reference evidence="9" key="3">
    <citation type="submission" date="2023-06" db="EMBL/GenBank/DDBJ databases">
        <authorList>
            <person name="Lucena T."/>
            <person name="Sun Q."/>
        </authorList>
    </citation>
    <scope>NUCLEOTIDE SEQUENCE</scope>
    <source>
        <strain evidence="9">CECT 7184</strain>
    </source>
</reference>
<reference evidence="10" key="2">
    <citation type="journal article" date="2019" name="Int. J. Syst. Evol. Microbiol.">
        <title>The Global Catalogue of Microorganisms (GCM) 10K type strain sequencing project: providing services to taxonomists for standard genome sequencing and annotation.</title>
        <authorList>
            <consortium name="The Broad Institute Genomics Platform"/>
            <consortium name="The Broad Institute Genome Sequencing Center for Infectious Disease"/>
            <person name="Wu L."/>
            <person name="Ma J."/>
        </authorList>
    </citation>
    <scope>NUCLEOTIDE SEQUENCE [LARGE SCALE GENOMIC DNA]</scope>
    <source>
        <strain evidence="10">CECT 7184</strain>
    </source>
</reference>
<keyword evidence="4 5" id="KW-0472">Membrane</keyword>
<gene>
    <name evidence="5" type="primary">nuoN</name>
    <name evidence="8" type="ORF">QW060_15525</name>
    <name evidence="9" type="ORF">QW060_17405</name>
</gene>
<feature type="transmembrane region" description="Helical" evidence="5">
    <location>
        <begin position="62"/>
        <end position="79"/>
    </location>
</feature>
<dbReference type="InterPro" id="IPR001750">
    <property type="entry name" value="ND/Mrp_TM"/>
</dbReference>
<keyword evidence="5" id="KW-0520">NAD</keyword>
<evidence type="ECO:0000256" key="6">
    <source>
        <dbReference type="RuleBase" id="RU000320"/>
    </source>
</evidence>
<evidence type="ECO:0000256" key="1">
    <source>
        <dbReference type="ARBA" id="ARBA00004127"/>
    </source>
</evidence>
<feature type="transmembrane region" description="Helical" evidence="5">
    <location>
        <begin position="29"/>
        <end position="50"/>
    </location>
</feature>
<keyword evidence="5" id="KW-0813">Transport</keyword>
<evidence type="ECO:0000256" key="3">
    <source>
        <dbReference type="ARBA" id="ARBA00022989"/>
    </source>
</evidence>
<evidence type="ECO:0000256" key="4">
    <source>
        <dbReference type="ARBA" id="ARBA00023136"/>
    </source>
</evidence>
<protein>
    <recommendedName>
        <fullName evidence="5">NADH-quinone oxidoreductase subunit N</fullName>
        <ecNumber evidence="5">7.1.1.-</ecNumber>
    </recommendedName>
    <alternativeName>
        <fullName evidence="5">NADH dehydrogenase I subunit N</fullName>
    </alternativeName>
    <alternativeName>
        <fullName evidence="5">NDH-1 subunit N</fullName>
    </alternativeName>
</protein>
<feature type="transmembrane region" description="Helical" evidence="5">
    <location>
        <begin position="311"/>
        <end position="332"/>
    </location>
</feature>
<comment type="catalytic activity">
    <reaction evidence="5">
        <text>a quinone + NADH + 5 H(+)(in) = a quinol + NAD(+) + 4 H(+)(out)</text>
        <dbReference type="Rhea" id="RHEA:57888"/>
        <dbReference type="ChEBI" id="CHEBI:15378"/>
        <dbReference type="ChEBI" id="CHEBI:24646"/>
        <dbReference type="ChEBI" id="CHEBI:57540"/>
        <dbReference type="ChEBI" id="CHEBI:57945"/>
        <dbReference type="ChEBI" id="CHEBI:132124"/>
    </reaction>
</comment>
<dbReference type="NCBIfam" id="TIGR01770">
    <property type="entry name" value="NDH_I_N"/>
    <property type="match status" value="1"/>
</dbReference>
<reference evidence="9" key="1">
    <citation type="journal article" date="2014" name="Int. J. Syst. Evol. Microbiol.">
        <title>Complete genome of a new Firmicutes species belonging to the dominant human colonic microbiota ('Ruminococcus bicirculans') reveals two chromosomes and a selective capacity to utilize plant glucans.</title>
        <authorList>
            <consortium name="NISC Comparative Sequencing Program"/>
            <person name="Wegmann U."/>
            <person name="Louis P."/>
            <person name="Goesmann A."/>
            <person name="Henrissat B."/>
            <person name="Duncan S.H."/>
            <person name="Flint H.J."/>
        </authorList>
    </citation>
    <scope>NUCLEOTIDE SEQUENCE</scope>
    <source>
        <strain evidence="9">CECT 7184</strain>
    </source>
</reference>
<comment type="similarity">
    <text evidence="5">Belongs to the complex I subunit 2 family.</text>
</comment>
<dbReference type="Proteomes" id="UP001242368">
    <property type="component" value="Unassembled WGS sequence"/>
</dbReference>
<evidence type="ECO:0000313" key="9">
    <source>
        <dbReference type="EMBL" id="MDN3708870.1"/>
    </source>
</evidence>
<evidence type="ECO:0000313" key="10">
    <source>
        <dbReference type="Proteomes" id="UP001242368"/>
    </source>
</evidence>
<feature type="transmembrane region" description="Helical" evidence="5">
    <location>
        <begin position="257"/>
        <end position="277"/>
    </location>
</feature>
<dbReference type="HAMAP" id="MF_00445">
    <property type="entry name" value="NDH1_NuoN_1"/>
    <property type="match status" value="1"/>
</dbReference>
<keyword evidence="5" id="KW-1278">Translocase</keyword>
<comment type="caution">
    <text evidence="9">The sequence shown here is derived from an EMBL/GenBank/DDBJ whole genome shotgun (WGS) entry which is preliminary data.</text>
</comment>
<feature type="domain" description="NADH:quinone oxidoreductase/Mrp antiporter transmembrane" evidence="7">
    <location>
        <begin position="113"/>
        <end position="403"/>
    </location>
</feature>
<proteinExistence type="inferred from homology"/>
<evidence type="ECO:0000256" key="5">
    <source>
        <dbReference type="HAMAP-Rule" id="MF_00445"/>
    </source>
</evidence>
<feature type="transmembrane region" description="Helical" evidence="5">
    <location>
        <begin position="353"/>
        <end position="376"/>
    </location>
</feature>
<evidence type="ECO:0000313" key="8">
    <source>
        <dbReference type="EMBL" id="MDN3708511.1"/>
    </source>
</evidence>
<dbReference type="InterPro" id="IPR010096">
    <property type="entry name" value="NADH-Q_OxRdtase_suN/2"/>
</dbReference>